<comment type="caution">
    <text evidence="9">The sequence shown here is derived from an EMBL/GenBank/DDBJ whole genome shotgun (WGS) entry which is preliminary data.</text>
</comment>
<dbReference type="HAMAP" id="MF_01080">
    <property type="entry name" value="TruB_bact"/>
    <property type="match status" value="1"/>
</dbReference>
<accession>A0A2S5BHC4</accession>
<evidence type="ECO:0000313" key="9">
    <source>
        <dbReference type="EMBL" id="POY76179.1"/>
    </source>
</evidence>
<dbReference type="AlphaFoldDB" id="A0A2S5BHC4"/>
<dbReference type="InterPro" id="IPR002501">
    <property type="entry name" value="PsdUridine_synth_N"/>
</dbReference>
<sequence length="481" mass="51927">MQSIVLKLLFPLVPSYSRLLIGNGQSHPELSFTGTSTVGADTMPKARSQPLAALFAINKPTGVPSMTLLNNLQPLFSSSKLFQDPNKATELDQGANKKGGKWGRRGKGRGRDDKVKMGQGGTLDPLADGVLVVGTNAATKSLSRFLDCTKEYRAIGLLGCSTDSYDSDGKWVRKAGWNGITRDTVESVLGQFRGEIEQTPPVYSALKMDGKPLYEYARTGTPLPRPIPARKVTVHSLRLLRFDEGDQHAYEMPKEGLEEDKKKELARLEKMVKEGRTTVPTEEEVVEAPKQDGGESSEAVPAPADDAASTAEASTPAAAFSSTSEPSAARPPIFEIELTVSSGTYIRSIVHDIGLALGSAAHVVKLTRTRQGEFVLDPPSATTVLQVDTEGEANSEEKVEAEKADKQADNEKMNEEVAGGAAEDKLELETFSGGCVEWSLLEKAIAEHAAAKKEGKEVTEGRDADGWLEWERDLLAKCKEV</sequence>
<dbReference type="EC" id="5.4.99.25" evidence="3"/>
<feature type="region of interest" description="Disordered" evidence="6">
    <location>
        <begin position="88"/>
        <end position="120"/>
    </location>
</feature>
<evidence type="ECO:0000256" key="1">
    <source>
        <dbReference type="ARBA" id="ARBA00001166"/>
    </source>
</evidence>
<organism evidence="9 10">
    <name type="scientific">Rhodotorula taiwanensis</name>
    <dbReference type="NCBI Taxonomy" id="741276"/>
    <lineage>
        <taxon>Eukaryota</taxon>
        <taxon>Fungi</taxon>
        <taxon>Dikarya</taxon>
        <taxon>Basidiomycota</taxon>
        <taxon>Pucciniomycotina</taxon>
        <taxon>Microbotryomycetes</taxon>
        <taxon>Sporidiobolales</taxon>
        <taxon>Sporidiobolaceae</taxon>
        <taxon>Rhodotorula</taxon>
    </lineage>
</organism>
<dbReference type="GO" id="GO:0003723">
    <property type="term" value="F:RNA binding"/>
    <property type="evidence" value="ECO:0007669"/>
    <property type="project" value="InterPro"/>
</dbReference>
<dbReference type="Pfam" id="PF16198">
    <property type="entry name" value="TruB_C_2"/>
    <property type="match status" value="1"/>
</dbReference>
<reference evidence="9 10" key="1">
    <citation type="journal article" date="2018" name="Front. Microbiol.">
        <title>Prospects for Fungal Bioremediation of Acidic Radioactive Waste Sites: Characterization and Genome Sequence of Rhodotorula taiwanensis MD1149.</title>
        <authorList>
            <person name="Tkavc R."/>
            <person name="Matrosova V.Y."/>
            <person name="Grichenko O.E."/>
            <person name="Gostincar C."/>
            <person name="Volpe R.P."/>
            <person name="Klimenkova P."/>
            <person name="Gaidamakova E.K."/>
            <person name="Zhou C.E."/>
            <person name="Stewart B.J."/>
            <person name="Lyman M.G."/>
            <person name="Malfatti S.A."/>
            <person name="Rubinfeld B."/>
            <person name="Courtot M."/>
            <person name="Singh J."/>
            <person name="Dalgard C.L."/>
            <person name="Hamilton T."/>
            <person name="Frey K.G."/>
            <person name="Gunde-Cimerman N."/>
            <person name="Dugan L."/>
            <person name="Daly M.J."/>
        </authorList>
    </citation>
    <scope>NUCLEOTIDE SEQUENCE [LARGE SCALE GENOMIC DNA]</scope>
    <source>
        <strain evidence="9 10">MD1149</strain>
    </source>
</reference>
<feature type="domain" description="tRNA pseudouridylate synthase B C-terminal" evidence="8">
    <location>
        <begin position="347"/>
        <end position="387"/>
    </location>
</feature>
<evidence type="ECO:0000256" key="2">
    <source>
        <dbReference type="ARBA" id="ARBA00008999"/>
    </source>
</evidence>
<dbReference type="InterPro" id="IPR032819">
    <property type="entry name" value="TruB_C"/>
</dbReference>
<feature type="domain" description="Pseudouridine synthase II N-terminal" evidence="7">
    <location>
        <begin position="115"/>
        <end position="245"/>
    </location>
</feature>
<comment type="similarity">
    <text evidence="2">Belongs to the pseudouridine synthase TruB family.</text>
</comment>
<evidence type="ECO:0000256" key="6">
    <source>
        <dbReference type="SAM" id="MobiDB-lite"/>
    </source>
</evidence>
<dbReference type="Gene3D" id="3.30.2350.10">
    <property type="entry name" value="Pseudouridine synthase"/>
    <property type="match status" value="1"/>
</dbReference>
<evidence type="ECO:0000256" key="4">
    <source>
        <dbReference type="ARBA" id="ARBA00022694"/>
    </source>
</evidence>
<keyword evidence="5" id="KW-0413">Isomerase</keyword>
<feature type="region of interest" description="Disordered" evidence="6">
    <location>
        <begin position="389"/>
        <end position="411"/>
    </location>
</feature>
<dbReference type="OrthoDB" id="9995526at2759"/>
<evidence type="ECO:0000256" key="5">
    <source>
        <dbReference type="ARBA" id="ARBA00023235"/>
    </source>
</evidence>
<feature type="compositionally biased region" description="Basic residues" evidence="6">
    <location>
        <begin position="98"/>
        <end position="108"/>
    </location>
</feature>
<feature type="region of interest" description="Disordered" evidence="6">
    <location>
        <begin position="272"/>
        <end position="328"/>
    </location>
</feature>
<dbReference type="PANTHER" id="PTHR13767">
    <property type="entry name" value="TRNA-PSEUDOURIDINE SYNTHASE"/>
    <property type="match status" value="1"/>
</dbReference>
<keyword evidence="10" id="KW-1185">Reference proteome</keyword>
<dbReference type="GO" id="GO:0006400">
    <property type="term" value="P:tRNA modification"/>
    <property type="evidence" value="ECO:0007669"/>
    <property type="project" value="TreeGrafter"/>
</dbReference>
<dbReference type="EMBL" id="PJQD01000008">
    <property type="protein sequence ID" value="POY76179.1"/>
    <property type="molecule type" value="Genomic_DNA"/>
</dbReference>
<dbReference type="SUPFAM" id="SSF55120">
    <property type="entry name" value="Pseudouridine synthase"/>
    <property type="match status" value="1"/>
</dbReference>
<dbReference type="PANTHER" id="PTHR13767:SF2">
    <property type="entry name" value="PSEUDOURIDYLATE SYNTHASE TRUB1"/>
    <property type="match status" value="1"/>
</dbReference>
<feature type="compositionally biased region" description="Low complexity" evidence="6">
    <location>
        <begin position="296"/>
        <end position="328"/>
    </location>
</feature>
<dbReference type="GO" id="GO:0005634">
    <property type="term" value="C:nucleus"/>
    <property type="evidence" value="ECO:0007669"/>
    <property type="project" value="TreeGrafter"/>
</dbReference>
<dbReference type="Proteomes" id="UP000237144">
    <property type="component" value="Unassembled WGS sequence"/>
</dbReference>
<gene>
    <name evidence="9" type="ORF">BMF94_0902</name>
</gene>
<dbReference type="Pfam" id="PF01509">
    <property type="entry name" value="TruB_N"/>
    <property type="match status" value="1"/>
</dbReference>
<dbReference type="InterPro" id="IPR014780">
    <property type="entry name" value="tRNA_psdUridine_synth_TruB"/>
</dbReference>
<keyword evidence="4" id="KW-0819">tRNA processing</keyword>
<dbReference type="GO" id="GO:0160148">
    <property type="term" value="F:tRNA pseudouridine(55) synthase activity"/>
    <property type="evidence" value="ECO:0007669"/>
    <property type="project" value="UniProtKB-EC"/>
</dbReference>
<evidence type="ECO:0000259" key="8">
    <source>
        <dbReference type="Pfam" id="PF16198"/>
    </source>
</evidence>
<dbReference type="InterPro" id="IPR020103">
    <property type="entry name" value="PsdUridine_synth_cat_dom_sf"/>
</dbReference>
<dbReference type="STRING" id="741276.A0A2S5BHC4"/>
<protein>
    <recommendedName>
        <fullName evidence="3">tRNA pseudouridine(55) synthase</fullName>
        <ecNumber evidence="3">5.4.99.25</ecNumber>
    </recommendedName>
</protein>
<evidence type="ECO:0000256" key="3">
    <source>
        <dbReference type="ARBA" id="ARBA00012787"/>
    </source>
</evidence>
<feature type="compositionally biased region" description="Basic and acidic residues" evidence="6">
    <location>
        <begin position="395"/>
        <end position="411"/>
    </location>
</feature>
<dbReference type="GO" id="GO:1990481">
    <property type="term" value="P:mRNA pseudouridine synthesis"/>
    <property type="evidence" value="ECO:0007669"/>
    <property type="project" value="TreeGrafter"/>
</dbReference>
<proteinExistence type="inferred from homology"/>
<evidence type="ECO:0000259" key="7">
    <source>
        <dbReference type="Pfam" id="PF01509"/>
    </source>
</evidence>
<name>A0A2S5BHC4_9BASI</name>
<comment type="catalytic activity">
    <reaction evidence="1">
        <text>a uridine in mRNA = a pseudouridine in mRNA</text>
        <dbReference type="Rhea" id="RHEA:56644"/>
        <dbReference type="Rhea" id="RHEA-COMP:14658"/>
        <dbReference type="Rhea" id="RHEA-COMP:14659"/>
        <dbReference type="ChEBI" id="CHEBI:65314"/>
        <dbReference type="ChEBI" id="CHEBI:65315"/>
    </reaction>
</comment>
<evidence type="ECO:0000313" key="10">
    <source>
        <dbReference type="Proteomes" id="UP000237144"/>
    </source>
</evidence>